<feature type="transmembrane region" description="Helical" evidence="1">
    <location>
        <begin position="199"/>
        <end position="221"/>
    </location>
</feature>
<keyword evidence="1" id="KW-1133">Transmembrane helix</keyword>
<evidence type="ECO:0000313" key="3">
    <source>
        <dbReference type="Proteomes" id="UP000828390"/>
    </source>
</evidence>
<keyword evidence="3" id="KW-1185">Reference proteome</keyword>
<reference evidence="2" key="2">
    <citation type="submission" date="2020-11" db="EMBL/GenBank/DDBJ databases">
        <authorList>
            <person name="McCartney M.A."/>
            <person name="Auch B."/>
            <person name="Kono T."/>
            <person name="Mallez S."/>
            <person name="Becker A."/>
            <person name="Gohl D.M."/>
            <person name="Silverstein K.A.T."/>
            <person name="Koren S."/>
            <person name="Bechman K.B."/>
            <person name="Herman A."/>
            <person name="Abrahante J.E."/>
            <person name="Garbe J."/>
        </authorList>
    </citation>
    <scope>NUCLEOTIDE SEQUENCE</scope>
    <source>
        <strain evidence="2">Duluth1</strain>
        <tissue evidence="2">Whole animal</tissue>
    </source>
</reference>
<accession>A0A9D4LKX4</accession>
<dbReference type="Proteomes" id="UP000828390">
    <property type="component" value="Unassembled WGS sequence"/>
</dbReference>
<sequence>MSHSFHSLFNRGTFDRPVAFLNRICAYAGQLNCSLSLKKQQKYNSLHLIIITLCVKSASIDMAYTAHVVLLICLTFTHLLGLLCALAEMVQYEMARYKHDQRLLVPVSTLPNIVYGTIVPVCRYAGLVFLVIATWKLPSLYRKRWAVPTLPISSVCRETVLYVIPLFVGCVALVARLIVLLLNSSCKDCVLYHVTIDDVVLAFSCYFTLISIFLWVVYMILIMYKKIQRYELEEMQANAAIKVPVIVTKQTGCKCERSTKFQYPVKDKTLLISVCGV</sequence>
<dbReference type="EMBL" id="JAIWYP010000003">
    <property type="protein sequence ID" value="KAH3859332.1"/>
    <property type="molecule type" value="Genomic_DNA"/>
</dbReference>
<proteinExistence type="predicted"/>
<comment type="caution">
    <text evidence="2">The sequence shown here is derived from an EMBL/GenBank/DDBJ whole genome shotgun (WGS) entry which is preliminary data.</text>
</comment>
<feature type="transmembrane region" description="Helical" evidence="1">
    <location>
        <begin position="68"/>
        <end position="92"/>
    </location>
</feature>
<organism evidence="2 3">
    <name type="scientific">Dreissena polymorpha</name>
    <name type="common">Zebra mussel</name>
    <name type="synonym">Mytilus polymorpha</name>
    <dbReference type="NCBI Taxonomy" id="45954"/>
    <lineage>
        <taxon>Eukaryota</taxon>
        <taxon>Metazoa</taxon>
        <taxon>Spiralia</taxon>
        <taxon>Lophotrochozoa</taxon>
        <taxon>Mollusca</taxon>
        <taxon>Bivalvia</taxon>
        <taxon>Autobranchia</taxon>
        <taxon>Heteroconchia</taxon>
        <taxon>Euheterodonta</taxon>
        <taxon>Imparidentia</taxon>
        <taxon>Neoheterodontei</taxon>
        <taxon>Myida</taxon>
        <taxon>Dreissenoidea</taxon>
        <taxon>Dreissenidae</taxon>
        <taxon>Dreissena</taxon>
    </lineage>
</organism>
<evidence type="ECO:0000256" key="1">
    <source>
        <dbReference type="SAM" id="Phobius"/>
    </source>
</evidence>
<evidence type="ECO:0000313" key="2">
    <source>
        <dbReference type="EMBL" id="KAH3859332.1"/>
    </source>
</evidence>
<protein>
    <submittedName>
        <fullName evidence="2">Uncharacterized protein</fullName>
    </submittedName>
</protein>
<feature type="transmembrane region" description="Helical" evidence="1">
    <location>
        <begin position="160"/>
        <end position="179"/>
    </location>
</feature>
<name>A0A9D4LKX4_DREPO</name>
<gene>
    <name evidence="2" type="ORF">DPMN_102051</name>
</gene>
<feature type="transmembrane region" description="Helical" evidence="1">
    <location>
        <begin position="112"/>
        <end position="135"/>
    </location>
</feature>
<keyword evidence="1" id="KW-0812">Transmembrane</keyword>
<dbReference type="AlphaFoldDB" id="A0A9D4LKX4"/>
<keyword evidence="1" id="KW-0472">Membrane</keyword>
<reference evidence="2" key="1">
    <citation type="journal article" date="2019" name="bioRxiv">
        <title>The Genome of the Zebra Mussel, Dreissena polymorpha: A Resource for Invasive Species Research.</title>
        <authorList>
            <person name="McCartney M.A."/>
            <person name="Auch B."/>
            <person name="Kono T."/>
            <person name="Mallez S."/>
            <person name="Zhang Y."/>
            <person name="Obille A."/>
            <person name="Becker A."/>
            <person name="Abrahante J.E."/>
            <person name="Garbe J."/>
            <person name="Badalamenti J.P."/>
            <person name="Herman A."/>
            <person name="Mangelson H."/>
            <person name="Liachko I."/>
            <person name="Sullivan S."/>
            <person name="Sone E.D."/>
            <person name="Koren S."/>
            <person name="Silverstein K.A.T."/>
            <person name="Beckman K.B."/>
            <person name="Gohl D.M."/>
        </authorList>
    </citation>
    <scope>NUCLEOTIDE SEQUENCE</scope>
    <source>
        <strain evidence="2">Duluth1</strain>
        <tissue evidence="2">Whole animal</tissue>
    </source>
</reference>